<sequence length="68" mass="7582">MVGGGAILGLLGWWLKRRLAGGGVSFNVNLCIEHNNNYELVIVMMLHFMYPFKAVLTMHIVCNGNLFS</sequence>
<organism evidence="1 2">
    <name type="scientific">Trifolium pratense</name>
    <name type="common">Red clover</name>
    <dbReference type="NCBI Taxonomy" id="57577"/>
    <lineage>
        <taxon>Eukaryota</taxon>
        <taxon>Viridiplantae</taxon>
        <taxon>Streptophyta</taxon>
        <taxon>Embryophyta</taxon>
        <taxon>Tracheophyta</taxon>
        <taxon>Spermatophyta</taxon>
        <taxon>Magnoliopsida</taxon>
        <taxon>eudicotyledons</taxon>
        <taxon>Gunneridae</taxon>
        <taxon>Pentapetalae</taxon>
        <taxon>rosids</taxon>
        <taxon>fabids</taxon>
        <taxon>Fabales</taxon>
        <taxon>Fabaceae</taxon>
        <taxon>Papilionoideae</taxon>
        <taxon>50 kb inversion clade</taxon>
        <taxon>NPAAA clade</taxon>
        <taxon>Hologalegina</taxon>
        <taxon>IRL clade</taxon>
        <taxon>Trifolieae</taxon>
        <taxon>Trifolium</taxon>
    </lineage>
</organism>
<reference evidence="1 2" key="2">
    <citation type="journal article" date="2017" name="Front. Plant Sci.">
        <title>Gene Classification and Mining of Molecular Markers Useful in Red Clover (Trifolium pratense) Breeding.</title>
        <authorList>
            <person name="Istvanek J."/>
            <person name="Dluhosova J."/>
            <person name="Dluhos P."/>
            <person name="Patkova L."/>
            <person name="Nedelnik J."/>
            <person name="Repkova J."/>
        </authorList>
    </citation>
    <scope>NUCLEOTIDE SEQUENCE [LARGE SCALE GENOMIC DNA]</scope>
    <source>
        <strain evidence="2">cv. Tatra</strain>
        <tissue evidence="1">Young leaves</tissue>
    </source>
</reference>
<dbReference type="EMBL" id="ASHM01010045">
    <property type="protein sequence ID" value="PNX91836.1"/>
    <property type="molecule type" value="Genomic_DNA"/>
</dbReference>
<comment type="caution">
    <text evidence="1">The sequence shown here is derived from an EMBL/GenBank/DDBJ whole genome shotgun (WGS) entry which is preliminary data.</text>
</comment>
<evidence type="ECO:0000313" key="2">
    <source>
        <dbReference type="Proteomes" id="UP000236291"/>
    </source>
</evidence>
<dbReference type="Proteomes" id="UP000236291">
    <property type="component" value="Unassembled WGS sequence"/>
</dbReference>
<protein>
    <submittedName>
        <fullName evidence="1">Uncharacterized protein</fullName>
    </submittedName>
</protein>
<accession>A0A2K3MM23</accession>
<proteinExistence type="predicted"/>
<dbReference type="AlphaFoldDB" id="A0A2K3MM23"/>
<gene>
    <name evidence="1" type="ORF">L195_g014961</name>
</gene>
<evidence type="ECO:0000313" key="1">
    <source>
        <dbReference type="EMBL" id="PNX91836.1"/>
    </source>
</evidence>
<reference evidence="1 2" key="1">
    <citation type="journal article" date="2014" name="Am. J. Bot.">
        <title>Genome assembly and annotation for red clover (Trifolium pratense; Fabaceae).</title>
        <authorList>
            <person name="Istvanek J."/>
            <person name="Jaros M."/>
            <person name="Krenek A."/>
            <person name="Repkova J."/>
        </authorList>
    </citation>
    <scope>NUCLEOTIDE SEQUENCE [LARGE SCALE GENOMIC DNA]</scope>
    <source>
        <strain evidence="2">cv. Tatra</strain>
        <tissue evidence="1">Young leaves</tissue>
    </source>
</reference>
<name>A0A2K3MM23_TRIPR</name>